<feature type="transmembrane region" description="Helical" evidence="1">
    <location>
        <begin position="103"/>
        <end position="124"/>
    </location>
</feature>
<keyword evidence="1" id="KW-0812">Transmembrane</keyword>
<organism evidence="2 3">
    <name type="scientific">Candidatus Adlerbacteria bacterium RIFCSPLOWO2_01_FULL_51_16</name>
    <dbReference type="NCBI Taxonomy" id="1797243"/>
    <lineage>
        <taxon>Bacteria</taxon>
        <taxon>Candidatus Adleribacteriota</taxon>
    </lineage>
</organism>
<evidence type="ECO:0000313" key="2">
    <source>
        <dbReference type="EMBL" id="OGC80795.1"/>
    </source>
</evidence>
<sequence length="151" mass="16980">MDEHDYKRFSLWRTWDIPHYYGDYVRQCFIAAAAISLLTIPMWGDLLPFGTLVQVGSAVVLVLLAGLTNPHGRVVLFLDATAAGLGLIFIEAAAINFYQTQSFMLFAAREAVALLLLLAFYFSVKTVRAMSMRQVGHPFRVGEFDEKDNEK</sequence>
<reference evidence="2 3" key="1">
    <citation type="journal article" date="2016" name="Nat. Commun.">
        <title>Thousands of microbial genomes shed light on interconnected biogeochemical processes in an aquifer system.</title>
        <authorList>
            <person name="Anantharaman K."/>
            <person name="Brown C.T."/>
            <person name="Hug L.A."/>
            <person name="Sharon I."/>
            <person name="Castelle C.J."/>
            <person name="Probst A.J."/>
            <person name="Thomas B.C."/>
            <person name="Singh A."/>
            <person name="Wilkins M.J."/>
            <person name="Karaoz U."/>
            <person name="Brodie E.L."/>
            <person name="Williams K.H."/>
            <person name="Hubbard S.S."/>
            <person name="Banfield J.F."/>
        </authorList>
    </citation>
    <scope>NUCLEOTIDE SEQUENCE [LARGE SCALE GENOMIC DNA]</scope>
</reference>
<feature type="transmembrane region" description="Helical" evidence="1">
    <location>
        <begin position="74"/>
        <end position="97"/>
    </location>
</feature>
<accession>A0A1F4XGF3</accession>
<comment type="caution">
    <text evidence="2">The sequence shown here is derived from an EMBL/GenBank/DDBJ whole genome shotgun (WGS) entry which is preliminary data.</text>
</comment>
<dbReference type="AlphaFoldDB" id="A0A1F4XGF3"/>
<name>A0A1F4XGF3_9BACT</name>
<protein>
    <submittedName>
        <fullName evidence="2">Uncharacterized protein</fullName>
    </submittedName>
</protein>
<gene>
    <name evidence="2" type="ORF">A2943_02865</name>
</gene>
<feature type="transmembrane region" description="Helical" evidence="1">
    <location>
        <begin position="46"/>
        <end position="67"/>
    </location>
</feature>
<evidence type="ECO:0000313" key="3">
    <source>
        <dbReference type="Proteomes" id="UP000176185"/>
    </source>
</evidence>
<evidence type="ECO:0000256" key="1">
    <source>
        <dbReference type="SAM" id="Phobius"/>
    </source>
</evidence>
<dbReference type="EMBL" id="MEWX01000014">
    <property type="protein sequence ID" value="OGC80795.1"/>
    <property type="molecule type" value="Genomic_DNA"/>
</dbReference>
<keyword evidence="1" id="KW-0472">Membrane</keyword>
<keyword evidence="1" id="KW-1133">Transmembrane helix</keyword>
<dbReference type="STRING" id="1797243.A2943_02865"/>
<dbReference type="Proteomes" id="UP000176185">
    <property type="component" value="Unassembled WGS sequence"/>
</dbReference>
<proteinExistence type="predicted"/>